<dbReference type="Proteomes" id="UP000287166">
    <property type="component" value="Unassembled WGS sequence"/>
</dbReference>
<dbReference type="STRING" id="139825.A0A401GGW5"/>
<keyword evidence="2" id="KW-0285">Flavoprotein</keyword>
<dbReference type="RefSeq" id="XP_027612274.1">
    <property type="nucleotide sequence ID" value="XM_027756473.1"/>
</dbReference>
<keyword evidence="8" id="KW-1185">Reference proteome</keyword>
<gene>
    <name evidence="7" type="ORF">SCP_0310880</name>
</gene>
<evidence type="ECO:0000256" key="1">
    <source>
        <dbReference type="ARBA" id="ARBA00007992"/>
    </source>
</evidence>
<evidence type="ECO:0000313" key="7">
    <source>
        <dbReference type="EMBL" id="GBE81361.1"/>
    </source>
</evidence>
<dbReference type="InterPro" id="IPR036188">
    <property type="entry name" value="FAD/NAD-bd_sf"/>
</dbReference>
<evidence type="ECO:0000256" key="5">
    <source>
        <dbReference type="ARBA" id="ARBA00023033"/>
    </source>
</evidence>
<dbReference type="GO" id="GO:0071949">
    <property type="term" value="F:FAD binding"/>
    <property type="evidence" value="ECO:0007669"/>
    <property type="project" value="InterPro"/>
</dbReference>
<evidence type="ECO:0000313" key="8">
    <source>
        <dbReference type="Proteomes" id="UP000287166"/>
    </source>
</evidence>
<accession>A0A401GGW5</accession>
<evidence type="ECO:0000256" key="3">
    <source>
        <dbReference type="ARBA" id="ARBA00022827"/>
    </source>
</evidence>
<comment type="caution">
    <text evidence="7">The sequence shown here is derived from an EMBL/GenBank/DDBJ whole genome shotgun (WGS) entry which is preliminary data.</text>
</comment>
<dbReference type="Gene3D" id="3.50.50.60">
    <property type="entry name" value="FAD/NAD(P)-binding domain"/>
    <property type="match status" value="1"/>
</dbReference>
<dbReference type="PANTHER" id="PTHR13789">
    <property type="entry name" value="MONOOXYGENASE"/>
    <property type="match status" value="1"/>
</dbReference>
<keyword evidence="4" id="KW-0560">Oxidoreductase</keyword>
<dbReference type="OrthoDB" id="420606at2759"/>
<dbReference type="AlphaFoldDB" id="A0A401GGW5"/>
<reference evidence="7 8" key="1">
    <citation type="journal article" date="2018" name="Sci. Rep.">
        <title>Genome sequence of the cauliflower mushroom Sparassis crispa (Hanabiratake) and its association with beneficial usage.</title>
        <authorList>
            <person name="Kiyama R."/>
            <person name="Furutani Y."/>
            <person name="Kawaguchi K."/>
            <person name="Nakanishi T."/>
        </authorList>
    </citation>
    <scope>NUCLEOTIDE SEQUENCE [LARGE SCALE GENOMIC DNA]</scope>
</reference>
<dbReference type="PRINTS" id="PR00420">
    <property type="entry name" value="RNGMNOXGNASE"/>
</dbReference>
<evidence type="ECO:0000256" key="4">
    <source>
        <dbReference type="ARBA" id="ARBA00023002"/>
    </source>
</evidence>
<proteinExistence type="inferred from homology"/>
<feature type="domain" description="FAD-binding" evidence="6">
    <location>
        <begin position="21"/>
        <end position="341"/>
    </location>
</feature>
<name>A0A401GGW5_9APHY</name>
<dbReference type="Pfam" id="PF01494">
    <property type="entry name" value="FAD_binding_3"/>
    <property type="match status" value="1"/>
</dbReference>
<dbReference type="SUPFAM" id="SSF51905">
    <property type="entry name" value="FAD/NAD(P)-binding domain"/>
    <property type="match status" value="1"/>
</dbReference>
<sequence>MSAPSHVLTMHTPPDFLAIEFVIVGGSISGLTTALGLARIGHRVTLVNEGGDMEVTALAGGCKVPFNNSKVYYRWGMGKQLKEFSVASRHSTFMSYETGQNLLGAHLEKEMVEETGGEFLSMHYANLRKLLVHFARQNGATIRSNAKVVEITVRKERPFVRLISGEVIEGDVVIGADGTSGLSRAMIIGDKEHKEFLNRMMFNVVIEEAKMREDPDLVDLYEQAYHTVWVGADHGAMGFAIGENQYSLHLWAPGEPDSDATISEVGRANLERALVDCEPRLMKIAKAASVVICVPVVERPHLENWVHPDGPLLVIGEAAHPILPGSQYAMTLATGDGFVLSRLFRNLSRKDQIPVFLSALQEIRQNRLNNVLKIASTNPFALSMPPGVEEALHQKQLSKDKADSLLTRAREDKYTVMQEAMESIYGYDPEDDADTWWVQWGIIRERGPRRLSYSILVSESQREGSPESA</sequence>
<dbReference type="InParanoid" id="A0A401GGW5"/>
<dbReference type="GeneID" id="38778278"/>
<evidence type="ECO:0000259" key="6">
    <source>
        <dbReference type="Pfam" id="PF01494"/>
    </source>
</evidence>
<keyword evidence="5" id="KW-0503">Monooxygenase</keyword>
<dbReference type="InterPro" id="IPR050493">
    <property type="entry name" value="FAD-dep_Monooxygenase_BioMet"/>
</dbReference>
<protein>
    <submittedName>
        <fullName evidence="7">FAD/NAD(P)-binding domain-containing protein</fullName>
    </submittedName>
</protein>
<dbReference type="PANTHER" id="PTHR13789:SF147">
    <property type="entry name" value="PUTATIVE (AFU_ORTHOLOGUE AFUA_2G01950)-RELATED"/>
    <property type="match status" value="1"/>
</dbReference>
<organism evidence="7 8">
    <name type="scientific">Sparassis crispa</name>
    <dbReference type="NCBI Taxonomy" id="139825"/>
    <lineage>
        <taxon>Eukaryota</taxon>
        <taxon>Fungi</taxon>
        <taxon>Dikarya</taxon>
        <taxon>Basidiomycota</taxon>
        <taxon>Agaricomycotina</taxon>
        <taxon>Agaricomycetes</taxon>
        <taxon>Polyporales</taxon>
        <taxon>Sparassidaceae</taxon>
        <taxon>Sparassis</taxon>
    </lineage>
</organism>
<dbReference type="InterPro" id="IPR002938">
    <property type="entry name" value="FAD-bd"/>
</dbReference>
<dbReference type="EMBL" id="BFAD01000003">
    <property type="protein sequence ID" value="GBE81361.1"/>
    <property type="molecule type" value="Genomic_DNA"/>
</dbReference>
<dbReference type="GO" id="GO:0004497">
    <property type="term" value="F:monooxygenase activity"/>
    <property type="evidence" value="ECO:0007669"/>
    <property type="project" value="UniProtKB-KW"/>
</dbReference>
<comment type="similarity">
    <text evidence="1">Belongs to the paxM FAD-dependent monooxygenase family.</text>
</comment>
<evidence type="ECO:0000256" key="2">
    <source>
        <dbReference type="ARBA" id="ARBA00022630"/>
    </source>
</evidence>
<keyword evidence="3" id="KW-0274">FAD</keyword>